<dbReference type="GO" id="GO:0000166">
    <property type="term" value="F:nucleotide binding"/>
    <property type="evidence" value="ECO:0007669"/>
    <property type="project" value="InterPro"/>
</dbReference>
<dbReference type="PANTHER" id="PTHR43708:SF4">
    <property type="entry name" value="OXIDOREDUCTASE YCEM-RELATED"/>
    <property type="match status" value="1"/>
</dbReference>
<evidence type="ECO:0000313" key="6">
    <source>
        <dbReference type="Proteomes" id="UP000215301"/>
    </source>
</evidence>
<dbReference type="Gene3D" id="3.30.360.10">
    <property type="entry name" value="Dihydrodipicolinate Reductase, domain 2"/>
    <property type="match status" value="1"/>
</dbReference>
<evidence type="ECO:0000313" key="3">
    <source>
        <dbReference type="EMBL" id="AST56292.1"/>
    </source>
</evidence>
<dbReference type="Pfam" id="PF01408">
    <property type="entry name" value="GFO_IDH_MocA"/>
    <property type="match status" value="1"/>
</dbReference>
<dbReference type="PANTHER" id="PTHR43708">
    <property type="entry name" value="CONSERVED EXPRESSED OXIDOREDUCTASE (EUROFUNG)"/>
    <property type="match status" value="1"/>
</dbReference>
<dbReference type="EMBL" id="NKHD01000032">
    <property type="protein sequence ID" value="OXT06342.1"/>
    <property type="molecule type" value="Genomic_DNA"/>
</dbReference>
<evidence type="ECO:0000313" key="5">
    <source>
        <dbReference type="Proteomes" id="UP000214975"/>
    </source>
</evidence>
<name>A0A231VDU3_THETR</name>
<dbReference type="InterPro" id="IPR048477">
    <property type="entry name" value="YceM-like_C"/>
</dbReference>
<dbReference type="Pfam" id="PF21378">
    <property type="entry name" value="YceM-like_C"/>
    <property type="match status" value="1"/>
</dbReference>
<dbReference type="EMBL" id="CP016893">
    <property type="protein sequence ID" value="AST56292.1"/>
    <property type="molecule type" value="Genomic_DNA"/>
</dbReference>
<evidence type="ECO:0000313" key="4">
    <source>
        <dbReference type="EMBL" id="OXT06342.1"/>
    </source>
</evidence>
<dbReference type="Proteomes" id="UP000215301">
    <property type="component" value="Unassembled WGS sequence"/>
</dbReference>
<dbReference type="RefSeq" id="WP_094046187.1">
    <property type="nucleotide sequence ID" value="NZ_CP016893.1"/>
</dbReference>
<feature type="domain" description="YceM-like C-terminal" evidence="2">
    <location>
        <begin position="128"/>
        <end position="246"/>
    </location>
</feature>
<dbReference type="AlphaFoldDB" id="A0A231VDU3"/>
<dbReference type="InterPro" id="IPR000683">
    <property type="entry name" value="Gfo/Idh/MocA-like_OxRdtase_N"/>
</dbReference>
<dbReference type="SUPFAM" id="SSF55347">
    <property type="entry name" value="Glyceraldehyde-3-phosphate dehydrogenase-like, C-terminal domain"/>
    <property type="match status" value="1"/>
</dbReference>
<organism evidence="4 6">
    <name type="scientific">Thermoanaerobacterium thermosaccharolyticum</name>
    <name type="common">Clostridium thermosaccharolyticum</name>
    <dbReference type="NCBI Taxonomy" id="1517"/>
    <lineage>
        <taxon>Bacteria</taxon>
        <taxon>Bacillati</taxon>
        <taxon>Bacillota</taxon>
        <taxon>Clostridia</taxon>
        <taxon>Thermoanaerobacterales</taxon>
        <taxon>Thermoanaerobacteraceae</taxon>
        <taxon>Thermoanaerobacterium</taxon>
    </lineage>
</organism>
<dbReference type="SUPFAM" id="SSF51735">
    <property type="entry name" value="NAD(P)-binding Rossmann-fold domains"/>
    <property type="match status" value="1"/>
</dbReference>
<dbReference type="InterPro" id="IPR036291">
    <property type="entry name" value="NAD(P)-bd_dom_sf"/>
</dbReference>
<proteinExistence type="predicted"/>
<accession>A0A231VDU3</accession>
<evidence type="ECO:0000259" key="2">
    <source>
        <dbReference type="Pfam" id="PF21378"/>
    </source>
</evidence>
<sequence length="309" mass="35352">MKKFRAIIVGPGNIFNKAYLPFILDLEGLNIVGIVGRSEEKLKKYKEMYNIDTYTDIDKAIVLKPDCAFVHTSTNSHYEIVKKLLFNNINVYVDKPLTDDLEKTKELVNLAMDRSLILTIGFNRRYAPMYQMASNSFGRLGPDLYIMEKNRSDGIRDDAKFTLYDDFIHVVDTLCYLMGNIDSTNIINVSISKENNSLKNITVTISSDNAIAIGLMHRNSGKDYERLEIHGNGRSIVVDDMDNIKIMDNNGVYIRSFKSWDSISYRRGFVGTVKNFLKSLDEKKSNNDELICSLKTHQLVDDILRRIDS</sequence>
<evidence type="ECO:0000259" key="1">
    <source>
        <dbReference type="Pfam" id="PF01408"/>
    </source>
</evidence>
<dbReference type="Proteomes" id="UP000214975">
    <property type="component" value="Chromosome"/>
</dbReference>
<protein>
    <submittedName>
        <fullName evidence="4">Dehydrogenase</fullName>
    </submittedName>
</protein>
<reference evidence="4 6" key="2">
    <citation type="submission" date="2017-06" db="EMBL/GenBank/DDBJ databases">
        <title>Isolation and characterization of a thermophilic and butanogenic Thermoanaerobacterium thermosaccharolyticum M5 capable of efficient degradation of hemicellulose.</title>
        <authorList>
            <person name="Xin F."/>
            <person name="Jiang Y."/>
        </authorList>
    </citation>
    <scope>NUCLEOTIDE SEQUENCE [LARGE SCALE GENOMIC DNA]</scope>
    <source>
        <strain evidence="4 6">M5</strain>
    </source>
</reference>
<gene>
    <name evidence="4" type="ORF">CE561_11050</name>
    <name evidence="3" type="ORF">Thert_00030</name>
</gene>
<dbReference type="Gene3D" id="3.40.50.720">
    <property type="entry name" value="NAD(P)-binding Rossmann-like Domain"/>
    <property type="match status" value="1"/>
</dbReference>
<dbReference type="InterPro" id="IPR051317">
    <property type="entry name" value="Gfo/Idh/MocA_oxidoreduct"/>
</dbReference>
<reference evidence="3 5" key="1">
    <citation type="submission" date="2016-08" db="EMBL/GenBank/DDBJ databases">
        <title>A novel genetic cassette of butanologenic Thermoanaerobacterium thermosaccharolyticum that directly convert cellulose to butanol.</title>
        <authorList>
            <person name="Li T."/>
            <person name="He J."/>
        </authorList>
    </citation>
    <scope>NUCLEOTIDE SEQUENCE [LARGE SCALE GENOMIC DNA]</scope>
    <source>
        <strain evidence="3 5">TG57</strain>
    </source>
</reference>
<feature type="domain" description="Gfo/Idh/MocA-like oxidoreductase N-terminal" evidence="1">
    <location>
        <begin position="4"/>
        <end position="122"/>
    </location>
</feature>